<feature type="transmembrane region" description="Helical" evidence="6">
    <location>
        <begin position="136"/>
        <end position="154"/>
    </location>
</feature>
<feature type="transmembrane region" description="Helical" evidence="6">
    <location>
        <begin position="215"/>
        <end position="238"/>
    </location>
</feature>
<feature type="transmembrane region" description="Helical" evidence="6">
    <location>
        <begin position="166"/>
        <end position="195"/>
    </location>
</feature>
<feature type="transmembrane region" description="Helical" evidence="6">
    <location>
        <begin position="459"/>
        <end position="480"/>
    </location>
</feature>
<dbReference type="InterPro" id="IPR018385">
    <property type="entry name" value="C4_dicarb_anaerob_car-like"/>
</dbReference>
<evidence type="ECO:0000256" key="6">
    <source>
        <dbReference type="SAM" id="Phobius"/>
    </source>
</evidence>
<reference evidence="7 8" key="1">
    <citation type="submission" date="2016-10" db="EMBL/GenBank/DDBJ databases">
        <authorList>
            <person name="de Groot N.N."/>
        </authorList>
    </citation>
    <scope>NUCLEOTIDE SEQUENCE [LARGE SCALE GENOMIC DNA]</scope>
    <source>
        <strain evidence="7 8">CGMCC 1.11030</strain>
    </source>
</reference>
<dbReference type="InterPro" id="IPR051679">
    <property type="entry name" value="DASS-Related_Transporters"/>
</dbReference>
<evidence type="ECO:0000256" key="5">
    <source>
        <dbReference type="ARBA" id="ARBA00023136"/>
    </source>
</evidence>
<gene>
    <name evidence="7" type="ORF">SAMN05216258_103406</name>
</gene>
<name>A0A1I3EIS7_9RHOB</name>
<feature type="transmembrane region" description="Helical" evidence="6">
    <location>
        <begin position="269"/>
        <end position="290"/>
    </location>
</feature>
<keyword evidence="5 6" id="KW-0472">Membrane</keyword>
<feature type="transmembrane region" description="Helical" evidence="6">
    <location>
        <begin position="70"/>
        <end position="88"/>
    </location>
</feature>
<dbReference type="PANTHER" id="PTHR43652">
    <property type="entry name" value="BASIC AMINO ACID ANTIPORTER YFCC-RELATED"/>
    <property type="match status" value="1"/>
</dbReference>
<dbReference type="PANTHER" id="PTHR43652:SF2">
    <property type="entry name" value="BASIC AMINO ACID ANTIPORTER YFCC-RELATED"/>
    <property type="match status" value="1"/>
</dbReference>
<feature type="transmembrane region" description="Helical" evidence="6">
    <location>
        <begin position="95"/>
        <end position="112"/>
    </location>
</feature>
<protein>
    <submittedName>
        <fullName evidence="7">Uncharacterized membrane protein YfcC, ion transporter superfamily</fullName>
    </submittedName>
</protein>
<evidence type="ECO:0000313" key="8">
    <source>
        <dbReference type="Proteomes" id="UP000199377"/>
    </source>
</evidence>
<dbReference type="GO" id="GO:0005886">
    <property type="term" value="C:plasma membrane"/>
    <property type="evidence" value="ECO:0007669"/>
    <property type="project" value="UniProtKB-SubCell"/>
</dbReference>
<comment type="subcellular location">
    <subcellularLocation>
        <location evidence="1">Cell membrane</location>
        <topology evidence="1">Multi-pass membrane protein</topology>
    </subcellularLocation>
</comment>
<evidence type="ECO:0000256" key="2">
    <source>
        <dbReference type="ARBA" id="ARBA00022475"/>
    </source>
</evidence>
<keyword evidence="2" id="KW-1003">Cell membrane</keyword>
<organism evidence="7 8">
    <name type="scientific">Albimonas pacifica</name>
    <dbReference type="NCBI Taxonomy" id="1114924"/>
    <lineage>
        <taxon>Bacteria</taxon>
        <taxon>Pseudomonadati</taxon>
        <taxon>Pseudomonadota</taxon>
        <taxon>Alphaproteobacteria</taxon>
        <taxon>Rhodobacterales</taxon>
        <taxon>Paracoccaceae</taxon>
        <taxon>Albimonas</taxon>
    </lineage>
</organism>
<keyword evidence="3 6" id="KW-0812">Transmembrane</keyword>
<sequence>MTDDARDREVEEGAAARPSRFPDPMVMIFYILLLASFLTLVVPPGAYRREEVDGRARVLPDSFAYTPDPGGFSLGGAVDFLFSIFVAIPRGLIDAAPYLFIVFIAGGLFNVMTRSRAMEHGIGTLVKRVGLERRGLILWLGTFVYGLFGVAVGFENNIALVPVAMIVSATLGYSNVVGVCMAVGGIGVGFALSPINPYTVGVSQTIAGLPLFSGALLRTALCVAALSLLALYINLYVAKTADAQPGRRDAGEGLTRDLADYRMRRSDKIVIGAFALGIVVIAVCSYLAGTGALGRPWYINEIAAVFLVISVVAAAASGMGANAYAAAMIEGASKVTAGALVIGLAASIRIVLEDGGIIDTIIHALNAAAQGVPLAALAPVMSLIQGAINFFVPSGSGQALVTMPILIPLADLTGLSRQLMILAFQVGDGLTNLIVPTSGGTLAMLALGGVSYPQWIKVILPFMIAVYLLCFAFLVAGFYIGY</sequence>
<dbReference type="Pfam" id="PF03606">
    <property type="entry name" value="DcuC"/>
    <property type="match status" value="1"/>
</dbReference>
<feature type="transmembrane region" description="Helical" evidence="6">
    <location>
        <begin position="433"/>
        <end position="452"/>
    </location>
</feature>
<evidence type="ECO:0000256" key="1">
    <source>
        <dbReference type="ARBA" id="ARBA00004651"/>
    </source>
</evidence>
<proteinExistence type="predicted"/>
<accession>A0A1I3EIS7</accession>
<keyword evidence="4 6" id="KW-1133">Transmembrane helix</keyword>
<keyword evidence="8" id="KW-1185">Reference proteome</keyword>
<dbReference type="RefSeq" id="WP_218160979.1">
    <property type="nucleotide sequence ID" value="NZ_FOQH01000003.1"/>
</dbReference>
<dbReference type="AlphaFoldDB" id="A0A1I3EIS7"/>
<dbReference type="EMBL" id="FOQH01000003">
    <property type="protein sequence ID" value="SFH98879.1"/>
    <property type="molecule type" value="Genomic_DNA"/>
</dbReference>
<feature type="transmembrane region" description="Helical" evidence="6">
    <location>
        <begin position="302"/>
        <end position="323"/>
    </location>
</feature>
<evidence type="ECO:0000256" key="4">
    <source>
        <dbReference type="ARBA" id="ARBA00022989"/>
    </source>
</evidence>
<dbReference type="Proteomes" id="UP000199377">
    <property type="component" value="Unassembled WGS sequence"/>
</dbReference>
<feature type="transmembrane region" description="Helical" evidence="6">
    <location>
        <begin position="27"/>
        <end position="47"/>
    </location>
</feature>
<dbReference type="STRING" id="1114924.SAMN05216258_103406"/>
<evidence type="ECO:0000313" key="7">
    <source>
        <dbReference type="EMBL" id="SFH98879.1"/>
    </source>
</evidence>
<evidence type="ECO:0000256" key="3">
    <source>
        <dbReference type="ARBA" id="ARBA00022692"/>
    </source>
</evidence>